<dbReference type="EMBL" id="AVBH01000006">
    <property type="protein sequence ID" value="KGO99715.1"/>
    <property type="molecule type" value="Genomic_DNA"/>
</dbReference>
<dbReference type="AlphaFoldDB" id="A0A0A0M9G7"/>
<proteinExistence type="predicted"/>
<evidence type="ECO:0000313" key="1">
    <source>
        <dbReference type="EMBL" id="KGO99715.1"/>
    </source>
</evidence>
<sequence length="680" mass="71438">MSRPILPAPFAIGPAAVAAALALCALLASGTAWGRVAEARIQRIETAAATLDDVRVRLEWPEDSAHGQLRLRAATLDTTLGYTLRGVDWSCRLRRMRNERWDCAGPVVAEGGDMDLSVALDSGDLHALLDGDGTRAALARDAGTPDLWSIDLTGVPLAWLQQLLATAWPEGVLTAGTGAADLQLHVPADGAMELAGTVELADAGFDSRDGRLAGEGLDARIELQASFGEHPSFGVEGRLAGGGLLLGPAYLALDDRDIALAVQARSGAGGWALPAWRWEDPGILSLRGSARLPDGGPPAVDLVLDAPGLAPVGRHYLDGLLAVAGLGGMQLAGTARGSVSLAGGGLQDARLVLDGVDLADGRGRFGFEGLQGDLRFSGGALEEGALAWSGGYLHRVPFGPSRLPLHSAGGELWLAEQATVHLLEGQARLEHFRLRPPSAGQSMELRFGLGLDALDVGTLAAAMDWPAFTGRLSGSIPEARYSDDRLELAGGLEVGLFGGRLSASGLSMERPFGVAPTLRADVRLEDIDLAALTAVLDVGGVTGRLDGRIDGLRLLEWQPVAFDAWLETDPAHPDRRRISQRAVQDISSVGDASLVSSLQGQLIGLFDDFRYSRIGIGCELRDEVCSMRGLRPAANDGFVIVAGSGLPRLTVVGYNRRVDWPTLVERLAALGKGDVKPVVE</sequence>
<dbReference type="RefSeq" id="WP_052106499.1">
    <property type="nucleotide sequence ID" value="NZ_AUHT01000006.1"/>
</dbReference>
<accession>A0A0A0M9G7</accession>
<name>A0A0A0M9G7_9GAMM</name>
<evidence type="ECO:0008006" key="3">
    <source>
        <dbReference type="Google" id="ProtNLM"/>
    </source>
</evidence>
<reference evidence="1 2" key="1">
    <citation type="submission" date="2013-08" db="EMBL/GenBank/DDBJ databases">
        <title>Genomic analysis of Lysobacter defluvii.</title>
        <authorList>
            <person name="Wang Q."/>
            <person name="Wang G."/>
        </authorList>
    </citation>
    <scope>NUCLEOTIDE SEQUENCE [LARGE SCALE GENOMIC DNA]</scope>
    <source>
        <strain evidence="1 2">IMMIB APB-9</strain>
    </source>
</reference>
<dbReference type="eggNOG" id="COG2911">
    <property type="taxonomic scope" value="Bacteria"/>
</dbReference>
<protein>
    <recommendedName>
        <fullName evidence="3">Dicarboxylate transport domain-containing protein</fullName>
    </recommendedName>
</protein>
<dbReference type="STRING" id="1385515.GCA_000423325_01007"/>
<keyword evidence="2" id="KW-1185">Reference proteome</keyword>
<gene>
    <name evidence="1" type="ORF">N791_02430</name>
</gene>
<dbReference type="Proteomes" id="UP000030003">
    <property type="component" value="Unassembled WGS sequence"/>
</dbReference>
<evidence type="ECO:0000313" key="2">
    <source>
        <dbReference type="Proteomes" id="UP000030003"/>
    </source>
</evidence>
<dbReference type="OrthoDB" id="6191549at2"/>
<organism evidence="1 2">
    <name type="scientific">Lysobacter defluvii IMMIB APB-9 = DSM 18482</name>
    <dbReference type="NCBI Taxonomy" id="1385515"/>
    <lineage>
        <taxon>Bacteria</taxon>
        <taxon>Pseudomonadati</taxon>
        <taxon>Pseudomonadota</taxon>
        <taxon>Gammaproteobacteria</taxon>
        <taxon>Lysobacterales</taxon>
        <taxon>Lysobacteraceae</taxon>
        <taxon>Novilysobacter</taxon>
    </lineage>
</organism>
<comment type="caution">
    <text evidence="1">The sequence shown here is derived from an EMBL/GenBank/DDBJ whole genome shotgun (WGS) entry which is preliminary data.</text>
</comment>